<evidence type="ECO:0000313" key="2">
    <source>
        <dbReference type="EMBL" id="PON41562.1"/>
    </source>
</evidence>
<dbReference type="EMBL" id="JXTB01000412">
    <property type="protein sequence ID" value="PON41562.1"/>
    <property type="molecule type" value="Genomic_DNA"/>
</dbReference>
<proteinExistence type="predicted"/>
<protein>
    <submittedName>
        <fullName evidence="2">Uncharacterized protein</fullName>
    </submittedName>
</protein>
<feature type="compositionally biased region" description="Basic and acidic residues" evidence="1">
    <location>
        <begin position="15"/>
        <end position="24"/>
    </location>
</feature>
<evidence type="ECO:0000313" key="3">
    <source>
        <dbReference type="Proteomes" id="UP000237105"/>
    </source>
</evidence>
<accession>A0A2P5AYC8</accession>
<organism evidence="2 3">
    <name type="scientific">Parasponia andersonii</name>
    <name type="common">Sponia andersonii</name>
    <dbReference type="NCBI Taxonomy" id="3476"/>
    <lineage>
        <taxon>Eukaryota</taxon>
        <taxon>Viridiplantae</taxon>
        <taxon>Streptophyta</taxon>
        <taxon>Embryophyta</taxon>
        <taxon>Tracheophyta</taxon>
        <taxon>Spermatophyta</taxon>
        <taxon>Magnoliopsida</taxon>
        <taxon>eudicotyledons</taxon>
        <taxon>Gunneridae</taxon>
        <taxon>Pentapetalae</taxon>
        <taxon>rosids</taxon>
        <taxon>fabids</taxon>
        <taxon>Rosales</taxon>
        <taxon>Cannabaceae</taxon>
        <taxon>Parasponia</taxon>
    </lineage>
</organism>
<reference evidence="3" key="1">
    <citation type="submission" date="2016-06" db="EMBL/GenBank/DDBJ databases">
        <title>Parallel loss of symbiosis genes in relatives of nitrogen-fixing non-legume Parasponia.</title>
        <authorList>
            <person name="Van Velzen R."/>
            <person name="Holmer R."/>
            <person name="Bu F."/>
            <person name="Rutten L."/>
            <person name="Van Zeijl A."/>
            <person name="Liu W."/>
            <person name="Santuari L."/>
            <person name="Cao Q."/>
            <person name="Sharma T."/>
            <person name="Shen D."/>
            <person name="Roswanjaya Y."/>
            <person name="Wardhani T."/>
            <person name="Kalhor M.S."/>
            <person name="Jansen J."/>
            <person name="Van den Hoogen J."/>
            <person name="Gungor B."/>
            <person name="Hartog M."/>
            <person name="Hontelez J."/>
            <person name="Verver J."/>
            <person name="Yang W.-C."/>
            <person name="Schijlen E."/>
            <person name="Repin R."/>
            <person name="Schilthuizen M."/>
            <person name="Schranz E."/>
            <person name="Heidstra R."/>
            <person name="Miyata K."/>
            <person name="Fedorova E."/>
            <person name="Kohlen W."/>
            <person name="Bisseling T."/>
            <person name="Smit S."/>
            <person name="Geurts R."/>
        </authorList>
    </citation>
    <scope>NUCLEOTIDE SEQUENCE [LARGE SCALE GENOMIC DNA]</scope>
    <source>
        <strain evidence="3">cv. WU1-14</strain>
    </source>
</reference>
<sequence>MADFPKCSIPPPSKLFRDPNKSEAGEGSSATMATDPKRRTELSAAAAAAADDSETAFAAPQRPSRGDRNVRSHGACRAGALVVSPLLRHEASRRLLATDSMGDPLFHASK</sequence>
<dbReference type="AlphaFoldDB" id="A0A2P5AYC8"/>
<feature type="region of interest" description="Disordered" evidence="1">
    <location>
        <begin position="1"/>
        <end position="72"/>
    </location>
</feature>
<evidence type="ECO:0000256" key="1">
    <source>
        <dbReference type="SAM" id="MobiDB-lite"/>
    </source>
</evidence>
<keyword evidence="3" id="KW-1185">Reference proteome</keyword>
<dbReference type="Proteomes" id="UP000237105">
    <property type="component" value="Unassembled WGS sequence"/>
</dbReference>
<gene>
    <name evidence="2" type="ORF">PanWU01x14_288340</name>
</gene>
<feature type="compositionally biased region" description="Low complexity" evidence="1">
    <location>
        <begin position="42"/>
        <end position="59"/>
    </location>
</feature>
<name>A0A2P5AYC8_PARAD</name>
<comment type="caution">
    <text evidence="2">The sequence shown here is derived from an EMBL/GenBank/DDBJ whole genome shotgun (WGS) entry which is preliminary data.</text>
</comment>